<dbReference type="EMBL" id="JAOWLY010000013">
    <property type="protein sequence ID" value="MDG4984769.1"/>
    <property type="molecule type" value="Genomic_DNA"/>
</dbReference>
<comment type="caution">
    <text evidence="1">The sequence shown here is derived from an EMBL/GenBank/DDBJ whole genome shotgun (WGS) entry which is preliminary data.</text>
</comment>
<evidence type="ECO:0000313" key="1">
    <source>
        <dbReference type="EMBL" id="MDG4984769.1"/>
    </source>
</evidence>
<dbReference type="Proteomes" id="UP001152614">
    <property type="component" value="Unassembled WGS sequence"/>
</dbReference>
<protein>
    <submittedName>
        <fullName evidence="1">Uncharacterized protein</fullName>
    </submittedName>
</protein>
<organism evidence="1 2">
    <name type="scientific">Lactococcus lactis</name>
    <dbReference type="NCBI Taxonomy" id="1358"/>
    <lineage>
        <taxon>Bacteria</taxon>
        <taxon>Bacillati</taxon>
        <taxon>Bacillota</taxon>
        <taxon>Bacilli</taxon>
        <taxon>Lactobacillales</taxon>
        <taxon>Streptococcaceae</taxon>
        <taxon>Lactococcus</taxon>
    </lineage>
</organism>
<dbReference type="RefSeq" id="WP_278229260.1">
    <property type="nucleotide sequence ID" value="NZ_JAOWLY010000013.1"/>
</dbReference>
<reference evidence="1" key="1">
    <citation type="submission" date="2022-10" db="EMBL/GenBank/DDBJ databases">
        <authorList>
            <person name="Turner M.S."/>
            <person name="Huang W."/>
        </authorList>
    </citation>
    <scope>NUCLEOTIDE SEQUENCE</scope>
    <source>
        <strain evidence="1">3</strain>
    </source>
</reference>
<gene>
    <name evidence="1" type="ORF">OGZ51_11495</name>
</gene>
<proteinExistence type="predicted"/>
<sequence>MNFDFTENQEQAMNEEKVAEVEIAPLDKKVVQSPESTPERFDFFEFIEEERRNTLEEEKMRHNNTINDINMLFDKMRELETEKADKVKNANKKVNKMLNDIKTLISEHATNIEDEVRSVATEFQEKADKIKGELTNE</sequence>
<accession>A0A9X4SA98</accession>
<reference evidence="1" key="2">
    <citation type="journal article" date="2023" name="Food Microbiol.">
        <title>Evaluation of the fermentation potential of lactic acid bacteria isolated from herbs, fruits and vegetables as starter cultures in nut-based milk alternatives.</title>
        <authorList>
            <person name="Huang W."/>
            <person name="Dong A."/>
            <person name="Pham H.T."/>
            <person name="Zhou C."/>
            <person name="Huo Z."/>
            <person name="Watjen A.P."/>
            <person name="Prakash S."/>
            <person name="Bang-Berthelsen C.H."/>
            <person name="Turner M.S."/>
        </authorList>
    </citation>
    <scope>NUCLEOTIDE SEQUENCE</scope>
    <source>
        <strain evidence="1">3</strain>
    </source>
</reference>
<name>A0A9X4SA98_9LACT</name>
<dbReference type="AlphaFoldDB" id="A0A9X4SA98"/>
<evidence type="ECO:0000313" key="2">
    <source>
        <dbReference type="Proteomes" id="UP001152614"/>
    </source>
</evidence>